<proteinExistence type="predicted"/>
<feature type="region of interest" description="Disordered" evidence="1">
    <location>
        <begin position="1"/>
        <end position="46"/>
    </location>
</feature>
<accession>A0ABU6KF72</accession>
<evidence type="ECO:0008006" key="4">
    <source>
        <dbReference type="Google" id="ProtNLM"/>
    </source>
</evidence>
<comment type="caution">
    <text evidence="2">The sequence shown here is derived from an EMBL/GenBank/DDBJ whole genome shotgun (WGS) entry which is preliminary data.</text>
</comment>
<feature type="compositionally biased region" description="Basic and acidic residues" evidence="1">
    <location>
        <begin position="1"/>
        <end position="18"/>
    </location>
</feature>
<dbReference type="Proteomes" id="UP001335737">
    <property type="component" value="Unassembled WGS sequence"/>
</dbReference>
<organism evidence="2 3">
    <name type="scientific">Virgibacillus tibetensis</name>
    <dbReference type="NCBI Taxonomy" id="3042313"/>
    <lineage>
        <taxon>Bacteria</taxon>
        <taxon>Bacillati</taxon>
        <taxon>Bacillota</taxon>
        <taxon>Bacilli</taxon>
        <taxon>Bacillales</taxon>
        <taxon>Bacillaceae</taxon>
        <taxon>Virgibacillus</taxon>
    </lineage>
</organism>
<keyword evidence="3" id="KW-1185">Reference proteome</keyword>
<reference evidence="2 3" key="1">
    <citation type="journal article" date="2024" name="Int. J. Syst. Evol. Microbiol.">
        <title>Virgibacillus tibetensis sp. nov., isolated from salt lake on the Tibetan Plateau of China.</title>
        <authorList>
            <person name="Phurbu D."/>
            <person name="Liu Z.-X."/>
            <person name="Wang R."/>
            <person name="Zheng Y.-Y."/>
            <person name="Liu H.-C."/>
            <person name="Zhou Y.-G."/>
            <person name="Yu Y.-J."/>
            <person name="Li A.-H."/>
        </authorList>
    </citation>
    <scope>NUCLEOTIDE SEQUENCE [LARGE SCALE GENOMIC DNA]</scope>
    <source>
        <strain evidence="2 3">C22-A2</strain>
    </source>
</reference>
<gene>
    <name evidence="2" type="ORF">QGM71_10740</name>
</gene>
<feature type="compositionally biased region" description="Basic and acidic residues" evidence="1">
    <location>
        <begin position="33"/>
        <end position="46"/>
    </location>
</feature>
<protein>
    <recommendedName>
        <fullName evidence="4">Imidazoleglycerol-phosphate dehydratase</fullName>
    </recommendedName>
</protein>
<evidence type="ECO:0000256" key="1">
    <source>
        <dbReference type="SAM" id="MobiDB-lite"/>
    </source>
</evidence>
<name>A0ABU6KF72_9BACI</name>
<evidence type="ECO:0000313" key="2">
    <source>
        <dbReference type="EMBL" id="MEC5423967.1"/>
    </source>
</evidence>
<sequence length="46" mass="5512">MDEKNNQFKENKNHGEHRNGRKSQYKNSNSQGGEEKNEYLSRKNEE</sequence>
<dbReference type="RefSeq" id="WP_327607535.1">
    <property type="nucleotide sequence ID" value="NZ_JARZFX010000004.1"/>
</dbReference>
<dbReference type="EMBL" id="JARZFX010000004">
    <property type="protein sequence ID" value="MEC5423967.1"/>
    <property type="molecule type" value="Genomic_DNA"/>
</dbReference>
<evidence type="ECO:0000313" key="3">
    <source>
        <dbReference type="Proteomes" id="UP001335737"/>
    </source>
</evidence>